<reference evidence="3" key="2">
    <citation type="submission" date="2019-10" db="EMBL/GenBank/DDBJ databases">
        <title>A de novo genome assembly of a pear dwarfing rootstock.</title>
        <authorList>
            <person name="Wang F."/>
            <person name="Wang J."/>
            <person name="Li S."/>
            <person name="Zhang Y."/>
            <person name="Fang M."/>
            <person name="Ma L."/>
            <person name="Zhao Y."/>
            <person name="Jiang S."/>
        </authorList>
    </citation>
    <scope>NUCLEOTIDE SEQUENCE [LARGE SCALE GENOMIC DNA]</scope>
</reference>
<accession>A0A5N5HFA8</accession>
<evidence type="ECO:0000313" key="3">
    <source>
        <dbReference type="Proteomes" id="UP000327157"/>
    </source>
</evidence>
<dbReference type="AlphaFoldDB" id="A0A5N5HFA8"/>
<gene>
    <name evidence="2" type="ORF">D8674_017978</name>
</gene>
<feature type="compositionally biased region" description="Basic and acidic residues" evidence="1">
    <location>
        <begin position="10"/>
        <end position="26"/>
    </location>
</feature>
<feature type="region of interest" description="Disordered" evidence="1">
    <location>
        <begin position="38"/>
        <end position="60"/>
    </location>
</feature>
<feature type="region of interest" description="Disordered" evidence="1">
    <location>
        <begin position="1"/>
        <end position="26"/>
    </location>
</feature>
<evidence type="ECO:0000313" key="2">
    <source>
        <dbReference type="EMBL" id="KAB2626318.1"/>
    </source>
</evidence>
<name>A0A5N5HFA8_9ROSA</name>
<organism evidence="2 3">
    <name type="scientific">Pyrus ussuriensis x Pyrus communis</name>
    <dbReference type="NCBI Taxonomy" id="2448454"/>
    <lineage>
        <taxon>Eukaryota</taxon>
        <taxon>Viridiplantae</taxon>
        <taxon>Streptophyta</taxon>
        <taxon>Embryophyta</taxon>
        <taxon>Tracheophyta</taxon>
        <taxon>Spermatophyta</taxon>
        <taxon>Magnoliopsida</taxon>
        <taxon>eudicotyledons</taxon>
        <taxon>Gunneridae</taxon>
        <taxon>Pentapetalae</taxon>
        <taxon>rosids</taxon>
        <taxon>fabids</taxon>
        <taxon>Rosales</taxon>
        <taxon>Rosaceae</taxon>
        <taxon>Amygdaloideae</taxon>
        <taxon>Maleae</taxon>
        <taxon>Pyrus</taxon>
    </lineage>
</organism>
<protein>
    <submittedName>
        <fullName evidence="2">Cytochrome P450 CYP736A12-like</fullName>
    </submittedName>
</protein>
<keyword evidence="3" id="KW-1185">Reference proteome</keyword>
<evidence type="ECO:0000256" key="1">
    <source>
        <dbReference type="SAM" id="MobiDB-lite"/>
    </source>
</evidence>
<reference evidence="2 3" key="1">
    <citation type="submission" date="2019-09" db="EMBL/GenBank/DDBJ databases">
        <authorList>
            <person name="Ou C."/>
        </authorList>
    </citation>
    <scope>NUCLEOTIDE SEQUENCE [LARGE SCALE GENOMIC DNA]</scope>
    <source>
        <strain evidence="2">S2</strain>
        <tissue evidence="2">Leaf</tissue>
    </source>
</reference>
<reference evidence="2 3" key="3">
    <citation type="submission" date="2019-11" db="EMBL/GenBank/DDBJ databases">
        <title>A de novo genome assembly of a pear dwarfing rootstock.</title>
        <authorList>
            <person name="Wang F."/>
            <person name="Wang J."/>
            <person name="Li S."/>
            <person name="Zhang Y."/>
            <person name="Fang M."/>
            <person name="Ma L."/>
            <person name="Zhao Y."/>
            <person name="Jiang S."/>
        </authorList>
    </citation>
    <scope>NUCLEOTIDE SEQUENCE [LARGE SCALE GENOMIC DNA]</scope>
    <source>
        <strain evidence="2">S2</strain>
        <tissue evidence="2">Leaf</tissue>
    </source>
</reference>
<feature type="compositionally biased region" description="Low complexity" evidence="1">
    <location>
        <begin position="43"/>
        <end position="52"/>
    </location>
</feature>
<sequence length="60" mass="6338">MVDSVSESTKGVDREGSHKGKVEVCGRPFEEEVPGVQRAANHAQVDTAAVDAPADDAEEE</sequence>
<dbReference type="EMBL" id="SMOL01000160">
    <property type="protein sequence ID" value="KAB2626318.1"/>
    <property type="molecule type" value="Genomic_DNA"/>
</dbReference>
<dbReference type="Proteomes" id="UP000327157">
    <property type="component" value="Chromosome 16"/>
</dbReference>
<comment type="caution">
    <text evidence="2">The sequence shown here is derived from an EMBL/GenBank/DDBJ whole genome shotgun (WGS) entry which is preliminary data.</text>
</comment>
<proteinExistence type="predicted"/>